<evidence type="ECO:0000313" key="3">
    <source>
        <dbReference type="Proteomes" id="UP001597295"/>
    </source>
</evidence>
<protein>
    <submittedName>
        <fullName evidence="2">Uncharacterized protein</fullName>
    </submittedName>
</protein>
<comment type="caution">
    <text evidence="2">The sequence shown here is derived from an EMBL/GenBank/DDBJ whole genome shotgun (WGS) entry which is preliminary data.</text>
</comment>
<organism evidence="2 3">
    <name type="scientific">Lacibacterium aquatile</name>
    <dbReference type="NCBI Taxonomy" id="1168082"/>
    <lineage>
        <taxon>Bacteria</taxon>
        <taxon>Pseudomonadati</taxon>
        <taxon>Pseudomonadota</taxon>
        <taxon>Alphaproteobacteria</taxon>
        <taxon>Rhodospirillales</taxon>
        <taxon>Rhodospirillaceae</taxon>
    </lineage>
</organism>
<accession>A0ABW5DPL0</accession>
<sequence>MKLDIYSLKSKQPDRRKISAHSLAALRDLGMSEDIIALYRQQYSETSSQHASGSDLRTGHLKWKQ</sequence>
<keyword evidence="3" id="KW-1185">Reference proteome</keyword>
<evidence type="ECO:0000313" key="2">
    <source>
        <dbReference type="EMBL" id="MFD2262947.1"/>
    </source>
</evidence>
<dbReference type="Proteomes" id="UP001597295">
    <property type="component" value="Unassembled WGS sequence"/>
</dbReference>
<gene>
    <name evidence="2" type="ORF">ACFSM5_08620</name>
</gene>
<evidence type="ECO:0000256" key="1">
    <source>
        <dbReference type="SAM" id="MobiDB-lite"/>
    </source>
</evidence>
<dbReference type="RefSeq" id="WP_379875916.1">
    <property type="nucleotide sequence ID" value="NZ_JBHUIP010000006.1"/>
</dbReference>
<name>A0ABW5DPL0_9PROT</name>
<reference evidence="3" key="1">
    <citation type="journal article" date="2019" name="Int. J. Syst. Evol. Microbiol.">
        <title>The Global Catalogue of Microorganisms (GCM) 10K type strain sequencing project: providing services to taxonomists for standard genome sequencing and annotation.</title>
        <authorList>
            <consortium name="The Broad Institute Genomics Platform"/>
            <consortium name="The Broad Institute Genome Sequencing Center for Infectious Disease"/>
            <person name="Wu L."/>
            <person name="Ma J."/>
        </authorList>
    </citation>
    <scope>NUCLEOTIDE SEQUENCE [LARGE SCALE GENOMIC DNA]</scope>
    <source>
        <strain evidence="3">CGMCC 1.19062</strain>
    </source>
</reference>
<dbReference type="EMBL" id="JBHUIP010000006">
    <property type="protein sequence ID" value="MFD2262947.1"/>
    <property type="molecule type" value="Genomic_DNA"/>
</dbReference>
<proteinExistence type="predicted"/>
<feature type="region of interest" description="Disordered" evidence="1">
    <location>
        <begin position="44"/>
        <end position="65"/>
    </location>
</feature>